<name>A0A2I0UQX0_LIMLA</name>
<evidence type="ECO:0000313" key="2">
    <source>
        <dbReference type="EMBL" id="PKU48439.1"/>
    </source>
</evidence>
<proteinExistence type="predicted"/>
<feature type="compositionally biased region" description="Polar residues" evidence="1">
    <location>
        <begin position="17"/>
        <end position="26"/>
    </location>
</feature>
<feature type="compositionally biased region" description="Gly residues" evidence="1">
    <location>
        <begin position="1"/>
        <end position="15"/>
    </location>
</feature>
<reference evidence="3" key="1">
    <citation type="submission" date="2017-11" db="EMBL/GenBank/DDBJ databases">
        <authorList>
            <person name="Lima N.C."/>
            <person name="Parody-Merino A.M."/>
            <person name="Battley P.F."/>
            <person name="Fidler A.E."/>
            <person name="Prosdocimi F."/>
        </authorList>
    </citation>
    <scope>NUCLEOTIDE SEQUENCE [LARGE SCALE GENOMIC DNA]</scope>
</reference>
<organism evidence="2 3">
    <name type="scientific">Limosa lapponica baueri</name>
    <dbReference type="NCBI Taxonomy" id="1758121"/>
    <lineage>
        <taxon>Eukaryota</taxon>
        <taxon>Metazoa</taxon>
        <taxon>Chordata</taxon>
        <taxon>Craniata</taxon>
        <taxon>Vertebrata</taxon>
        <taxon>Euteleostomi</taxon>
        <taxon>Archelosauria</taxon>
        <taxon>Archosauria</taxon>
        <taxon>Dinosauria</taxon>
        <taxon>Saurischia</taxon>
        <taxon>Theropoda</taxon>
        <taxon>Coelurosauria</taxon>
        <taxon>Aves</taxon>
        <taxon>Neognathae</taxon>
        <taxon>Neoaves</taxon>
        <taxon>Charadriiformes</taxon>
        <taxon>Scolopacidae</taxon>
        <taxon>Limosa</taxon>
    </lineage>
</organism>
<feature type="region of interest" description="Disordered" evidence="1">
    <location>
        <begin position="1"/>
        <end position="27"/>
    </location>
</feature>
<sequence length="113" mass="12816">MWTGKEGLGNRGWTGGQERNQSQVESLLQGKRGKAAYILNDKKKPGIRALACALECTWSPQSSYPDCPEQRFMSTSTTMMLAQFFRVLLRLQIFPLHILSENVFFYEVVLAVV</sequence>
<dbReference type="EMBL" id="KZ505653">
    <property type="protein sequence ID" value="PKU48439.1"/>
    <property type="molecule type" value="Genomic_DNA"/>
</dbReference>
<gene>
    <name evidence="2" type="ORF">llap_1271</name>
</gene>
<dbReference type="Proteomes" id="UP000233556">
    <property type="component" value="Unassembled WGS sequence"/>
</dbReference>
<accession>A0A2I0UQX0</accession>
<evidence type="ECO:0000256" key="1">
    <source>
        <dbReference type="SAM" id="MobiDB-lite"/>
    </source>
</evidence>
<dbReference type="AlphaFoldDB" id="A0A2I0UQX0"/>
<protein>
    <submittedName>
        <fullName evidence="2">Uncharacterized protein</fullName>
    </submittedName>
</protein>
<keyword evidence="3" id="KW-1185">Reference proteome</keyword>
<reference evidence="3" key="2">
    <citation type="submission" date="2017-12" db="EMBL/GenBank/DDBJ databases">
        <title>Genome sequence of the Bar-tailed Godwit (Limosa lapponica baueri).</title>
        <authorList>
            <person name="Lima N.C.B."/>
            <person name="Parody-Merino A.M."/>
            <person name="Battley P.F."/>
            <person name="Fidler A.E."/>
            <person name="Prosdocimi F."/>
        </authorList>
    </citation>
    <scope>NUCLEOTIDE SEQUENCE [LARGE SCALE GENOMIC DNA]</scope>
</reference>
<evidence type="ECO:0000313" key="3">
    <source>
        <dbReference type="Proteomes" id="UP000233556"/>
    </source>
</evidence>